<feature type="transmembrane region" description="Helical" evidence="2">
    <location>
        <begin position="7"/>
        <end position="25"/>
    </location>
</feature>
<dbReference type="AlphaFoldDB" id="A0A419T3G2"/>
<keyword evidence="4" id="KW-1185">Reference proteome</keyword>
<evidence type="ECO:0000313" key="3">
    <source>
        <dbReference type="EMBL" id="RKD31928.1"/>
    </source>
</evidence>
<keyword evidence="2" id="KW-1133">Transmembrane helix</keyword>
<evidence type="ECO:0000256" key="2">
    <source>
        <dbReference type="SAM" id="Phobius"/>
    </source>
</evidence>
<accession>A0A419T3G2</accession>
<feature type="region of interest" description="Disordered" evidence="1">
    <location>
        <begin position="57"/>
        <end position="122"/>
    </location>
</feature>
<dbReference type="EMBL" id="MCIB01000014">
    <property type="protein sequence ID" value="RKD31928.1"/>
    <property type="molecule type" value="Genomic_DNA"/>
</dbReference>
<sequence length="299" mass="34784">MDKGKKIKSIIPIFIFILLIINLFGCSPKQEKPMVKKESEEVPKPLKTIEKRVEDTISELEKIQEEKKKPEEKQNKQEENQNKQEQGNEKQDKQNQQGGQQNQQGKQNQGQQQSKQQTKEDKIKGMWDSINEKVTKIHTDWNTYEITAIKDGASEEDIKGFEKTLNRLTVNVEAENEMGSLIEANNMIFYLSKFLDLYKGKPDGEIMRLKFSINKVYLYGQMNDWEKANMALKEIDSSLGRLRKKIKLDKKDKGEMDKLELSIEDFKNVAKMKNVELLKIKRDVAIENLNKVREKASQS</sequence>
<keyword evidence="2" id="KW-0472">Membrane</keyword>
<evidence type="ECO:0000256" key="1">
    <source>
        <dbReference type="SAM" id="MobiDB-lite"/>
    </source>
</evidence>
<feature type="compositionally biased region" description="Basic and acidic residues" evidence="1">
    <location>
        <begin position="57"/>
        <end position="93"/>
    </location>
</feature>
<dbReference type="Proteomes" id="UP000284177">
    <property type="component" value="Unassembled WGS sequence"/>
</dbReference>
<reference evidence="3 4" key="1">
    <citation type="submission" date="2016-08" db="EMBL/GenBank/DDBJ databases">
        <title>Novel Firmicutes and Novel Genomes.</title>
        <authorList>
            <person name="Poppleton D.I."/>
            <person name="Gribaldo S."/>
        </authorList>
    </citation>
    <scope>NUCLEOTIDE SEQUENCE [LARGE SCALE GENOMIC DNA]</scope>
    <source>
        <strain evidence="3 4">CTT3</strain>
    </source>
</reference>
<comment type="caution">
    <text evidence="3">The sequence shown here is derived from an EMBL/GenBank/DDBJ whole genome shotgun (WGS) entry which is preliminary data.</text>
</comment>
<evidence type="ECO:0000313" key="4">
    <source>
        <dbReference type="Proteomes" id="UP000284177"/>
    </source>
</evidence>
<dbReference type="RefSeq" id="WP_120168993.1">
    <property type="nucleotide sequence ID" value="NZ_MCIB01000014.1"/>
</dbReference>
<protein>
    <submittedName>
        <fullName evidence="3">Uncharacterized protein</fullName>
    </submittedName>
</protein>
<feature type="region of interest" description="Disordered" evidence="1">
    <location>
        <begin position="31"/>
        <end position="50"/>
    </location>
</feature>
<name>A0A419T3G2_9FIRM</name>
<keyword evidence="2" id="KW-0812">Transmembrane</keyword>
<proteinExistence type="predicted"/>
<gene>
    <name evidence="3" type="ORF">BET03_11645</name>
</gene>
<organism evidence="3 4">
    <name type="scientific">Thermohalobacter berrensis</name>
    <dbReference type="NCBI Taxonomy" id="99594"/>
    <lineage>
        <taxon>Bacteria</taxon>
        <taxon>Bacillati</taxon>
        <taxon>Bacillota</taxon>
        <taxon>Tissierellia</taxon>
        <taxon>Tissierellales</taxon>
        <taxon>Thermohalobacteraceae</taxon>
        <taxon>Thermohalobacter</taxon>
    </lineage>
</organism>
<feature type="compositionally biased region" description="Low complexity" evidence="1">
    <location>
        <begin position="94"/>
        <end position="116"/>
    </location>
</feature>
<dbReference type="OrthoDB" id="1953515at2"/>